<dbReference type="GO" id="GO:0006284">
    <property type="term" value="P:base-excision repair"/>
    <property type="evidence" value="ECO:0007669"/>
    <property type="project" value="InterPro"/>
</dbReference>
<sequence>MPEGRPPEQITPQSLNDYLEIMSKSVFQSGMSWKVVDAKWPSTKEAFHNFDIETVANFHEKNLDDLTNDKRVIRHYRKLSAVVSNAKKIIELDKEYGSFQKYLRSHGDFDATIKAIRKDFKYMGPSGIYIFLYVIGEDVIPHEEYENLYKK</sequence>
<protein>
    <submittedName>
        <fullName evidence="1">DNA-3-methyladenine glycosylase I</fullName>
    </submittedName>
</protein>
<gene>
    <name evidence="1" type="ORF">H8E29_11850</name>
</gene>
<dbReference type="GO" id="GO:0008725">
    <property type="term" value="F:DNA-3-methyladenine glycosylase activity"/>
    <property type="evidence" value="ECO:0007669"/>
    <property type="project" value="InterPro"/>
</dbReference>
<dbReference type="InterPro" id="IPR052891">
    <property type="entry name" value="DNA-3mA_glycosylase"/>
</dbReference>
<dbReference type="Pfam" id="PF03352">
    <property type="entry name" value="Adenine_glyco"/>
    <property type="match status" value="1"/>
</dbReference>
<name>A0A8J6TJV3_9CHLR</name>
<dbReference type="EMBL" id="JACNJN010000133">
    <property type="protein sequence ID" value="MBC8335952.1"/>
    <property type="molecule type" value="Genomic_DNA"/>
</dbReference>
<evidence type="ECO:0000313" key="1">
    <source>
        <dbReference type="EMBL" id="MBC8335952.1"/>
    </source>
</evidence>
<dbReference type="SUPFAM" id="SSF48150">
    <property type="entry name" value="DNA-glycosylase"/>
    <property type="match status" value="1"/>
</dbReference>
<dbReference type="InterPro" id="IPR011257">
    <property type="entry name" value="DNA_glycosylase"/>
</dbReference>
<organism evidence="1 2">
    <name type="scientific">Candidatus Desulfolinea nitratireducens</name>
    <dbReference type="NCBI Taxonomy" id="2841698"/>
    <lineage>
        <taxon>Bacteria</taxon>
        <taxon>Bacillati</taxon>
        <taxon>Chloroflexota</taxon>
        <taxon>Anaerolineae</taxon>
        <taxon>Anaerolineales</taxon>
        <taxon>Anaerolineales incertae sedis</taxon>
        <taxon>Candidatus Desulfolinea</taxon>
    </lineage>
</organism>
<evidence type="ECO:0000313" key="2">
    <source>
        <dbReference type="Proteomes" id="UP000614469"/>
    </source>
</evidence>
<proteinExistence type="predicted"/>
<comment type="caution">
    <text evidence="1">The sequence shown here is derived from an EMBL/GenBank/DDBJ whole genome shotgun (WGS) entry which is preliminary data.</text>
</comment>
<dbReference type="AlphaFoldDB" id="A0A8J6TJV3"/>
<dbReference type="PANTHER" id="PTHR30037">
    <property type="entry name" value="DNA-3-METHYLADENINE GLYCOSYLASE 1"/>
    <property type="match status" value="1"/>
</dbReference>
<reference evidence="1 2" key="1">
    <citation type="submission" date="2020-08" db="EMBL/GenBank/DDBJ databases">
        <title>Bridging the membrane lipid divide: bacteria of the FCB group superphylum have the potential to synthesize archaeal ether lipids.</title>
        <authorList>
            <person name="Villanueva L."/>
            <person name="Von Meijenfeldt F.A.B."/>
            <person name="Westbye A.B."/>
            <person name="Yadav S."/>
            <person name="Hopmans E.C."/>
            <person name="Dutilh B.E."/>
            <person name="Sinninghe Damste J.S."/>
        </authorList>
    </citation>
    <scope>NUCLEOTIDE SEQUENCE [LARGE SCALE GENOMIC DNA]</scope>
    <source>
        <strain evidence="1">NIOZ-UU36</strain>
    </source>
</reference>
<dbReference type="Gene3D" id="1.10.340.30">
    <property type="entry name" value="Hypothetical protein, domain 2"/>
    <property type="match status" value="1"/>
</dbReference>
<dbReference type="InterPro" id="IPR005019">
    <property type="entry name" value="Adenine_glyco"/>
</dbReference>
<dbReference type="PANTHER" id="PTHR30037:SF3">
    <property type="entry name" value="BLR0857 PROTEIN"/>
    <property type="match status" value="1"/>
</dbReference>
<accession>A0A8J6TJV3</accession>
<dbReference type="Proteomes" id="UP000614469">
    <property type="component" value="Unassembled WGS sequence"/>
</dbReference>